<name>A0AAN7V5S6_9COLE</name>
<gene>
    <name evidence="1" type="ORF">RI129_008627</name>
</gene>
<organism evidence="1 2">
    <name type="scientific">Pyrocoelia pectoralis</name>
    <dbReference type="NCBI Taxonomy" id="417401"/>
    <lineage>
        <taxon>Eukaryota</taxon>
        <taxon>Metazoa</taxon>
        <taxon>Ecdysozoa</taxon>
        <taxon>Arthropoda</taxon>
        <taxon>Hexapoda</taxon>
        <taxon>Insecta</taxon>
        <taxon>Pterygota</taxon>
        <taxon>Neoptera</taxon>
        <taxon>Endopterygota</taxon>
        <taxon>Coleoptera</taxon>
        <taxon>Polyphaga</taxon>
        <taxon>Elateriformia</taxon>
        <taxon>Elateroidea</taxon>
        <taxon>Lampyridae</taxon>
        <taxon>Lampyrinae</taxon>
        <taxon>Pyrocoelia</taxon>
    </lineage>
</organism>
<evidence type="ECO:0000313" key="2">
    <source>
        <dbReference type="Proteomes" id="UP001329430"/>
    </source>
</evidence>
<dbReference type="EMBL" id="JAVRBK010000006">
    <property type="protein sequence ID" value="KAK5642460.1"/>
    <property type="molecule type" value="Genomic_DNA"/>
</dbReference>
<keyword evidence="2" id="KW-1185">Reference proteome</keyword>
<accession>A0AAN7V5S6</accession>
<dbReference type="AlphaFoldDB" id="A0AAN7V5S6"/>
<sequence length="100" mass="11897">MNFELIKEMKGEDIVTYTKSQRIKWLGHVMRASKERAITIITGWTPTVNRRRGRPNLRWLVDVEEDLKKLGIKKWKDKCKNRKEWANIAQEARTSSKLNE</sequence>
<comment type="caution">
    <text evidence="1">The sequence shown here is derived from an EMBL/GenBank/DDBJ whole genome shotgun (WGS) entry which is preliminary data.</text>
</comment>
<dbReference type="Proteomes" id="UP001329430">
    <property type="component" value="Chromosome 6"/>
</dbReference>
<protein>
    <submittedName>
        <fullName evidence="1">Uncharacterized protein</fullName>
    </submittedName>
</protein>
<evidence type="ECO:0000313" key="1">
    <source>
        <dbReference type="EMBL" id="KAK5642460.1"/>
    </source>
</evidence>
<reference evidence="1 2" key="1">
    <citation type="journal article" date="2024" name="Insects">
        <title>An Improved Chromosome-Level Genome Assembly of the Firefly Pyrocoelia pectoralis.</title>
        <authorList>
            <person name="Fu X."/>
            <person name="Meyer-Rochow V.B."/>
            <person name="Ballantyne L."/>
            <person name="Zhu X."/>
        </authorList>
    </citation>
    <scope>NUCLEOTIDE SEQUENCE [LARGE SCALE GENOMIC DNA]</scope>
    <source>
        <strain evidence="1">XCY_ONT2</strain>
    </source>
</reference>
<proteinExistence type="predicted"/>